<dbReference type="Pfam" id="PF00892">
    <property type="entry name" value="EamA"/>
    <property type="match status" value="2"/>
</dbReference>
<dbReference type="PANTHER" id="PTHR32322:SF18">
    <property type="entry name" value="S-ADENOSYLMETHIONINE_S-ADENOSYLHOMOCYSTEINE TRANSPORTER"/>
    <property type="match status" value="1"/>
</dbReference>
<reference evidence="8 14" key="1">
    <citation type="submission" date="2015-09" db="EMBL/GenBank/DDBJ databases">
        <authorList>
            <consortium name="Pathogen Informatics"/>
        </authorList>
    </citation>
    <scope>NUCLEOTIDE SEQUENCE [LARGE SCALE GENOMIC DNA]</scope>
    <source>
        <strain evidence="8 14">2789STDY5834899</strain>
    </source>
</reference>
<dbReference type="SUPFAM" id="SSF103481">
    <property type="entry name" value="Multidrug resistance efflux transporter EmrE"/>
    <property type="match status" value="2"/>
</dbReference>
<dbReference type="InterPro" id="IPR050638">
    <property type="entry name" value="AA-Vitamin_Transporters"/>
</dbReference>
<evidence type="ECO:0000313" key="11">
    <source>
        <dbReference type="EMBL" id="MCE9238218.1"/>
    </source>
</evidence>
<dbReference type="PANTHER" id="PTHR32322">
    <property type="entry name" value="INNER MEMBRANE TRANSPORTER"/>
    <property type="match status" value="1"/>
</dbReference>
<feature type="transmembrane region" description="Helical" evidence="6">
    <location>
        <begin position="213"/>
        <end position="232"/>
    </location>
</feature>
<dbReference type="EMBL" id="JAHYQA010000007">
    <property type="protein sequence ID" value="MCE9238218.1"/>
    <property type="molecule type" value="Genomic_DNA"/>
</dbReference>
<feature type="transmembrane region" description="Helical" evidence="6">
    <location>
        <begin position="146"/>
        <end position="167"/>
    </location>
</feature>
<dbReference type="EMBL" id="CZAP01000008">
    <property type="protein sequence ID" value="CUP56344.1"/>
    <property type="molecule type" value="Genomic_DNA"/>
</dbReference>
<evidence type="ECO:0000313" key="8">
    <source>
        <dbReference type="EMBL" id="CUP56344.1"/>
    </source>
</evidence>
<evidence type="ECO:0000313" key="17">
    <source>
        <dbReference type="Proteomes" id="UP000488521"/>
    </source>
</evidence>
<evidence type="ECO:0000259" key="7">
    <source>
        <dbReference type="Pfam" id="PF00892"/>
    </source>
</evidence>
<evidence type="ECO:0000313" key="10">
    <source>
        <dbReference type="EMBL" id="KAB4484476.1"/>
    </source>
</evidence>
<dbReference type="Proteomes" id="UP001156218">
    <property type="component" value="Chromosome"/>
</dbReference>
<dbReference type="Proteomes" id="UP000436858">
    <property type="component" value="Unassembled WGS sequence"/>
</dbReference>
<keyword evidence="2" id="KW-1003">Cell membrane</keyword>
<evidence type="ECO:0000313" key="9">
    <source>
        <dbReference type="EMBL" id="KAB4473028.1"/>
    </source>
</evidence>
<evidence type="ECO:0000313" key="14">
    <source>
        <dbReference type="Proteomes" id="UP000095576"/>
    </source>
</evidence>
<reference evidence="13 18" key="4">
    <citation type="submission" date="2021-06" db="EMBL/GenBank/DDBJ databases">
        <title>Interrogation of the integrated mobile genetic elements in gut-associated Bacteroides with a consensus prediction approach.</title>
        <authorList>
            <person name="Campbell D.E."/>
            <person name="Leigh J.R."/>
            <person name="Kim T."/>
            <person name="England W."/>
            <person name="Whitaker R.J."/>
            <person name="Degnan P.H."/>
        </authorList>
    </citation>
    <scope>NUCLEOTIDE SEQUENCE [LARGE SCALE GENOMIC DNA]</scope>
    <source>
        <strain evidence="13 18">WAL8669</strain>
    </source>
</reference>
<evidence type="ECO:0000256" key="4">
    <source>
        <dbReference type="ARBA" id="ARBA00022989"/>
    </source>
</evidence>
<feature type="transmembrane region" description="Helical" evidence="6">
    <location>
        <begin position="7"/>
        <end position="25"/>
    </location>
</feature>
<dbReference type="Proteomes" id="UP000095576">
    <property type="component" value="Unassembled WGS sequence"/>
</dbReference>
<feature type="transmembrane region" description="Helical" evidence="6">
    <location>
        <begin position="37"/>
        <end position="55"/>
    </location>
</feature>
<evidence type="ECO:0000256" key="1">
    <source>
        <dbReference type="ARBA" id="ARBA00004651"/>
    </source>
</evidence>
<comment type="subcellular location">
    <subcellularLocation>
        <location evidence="1">Cell membrane</location>
        <topology evidence="1">Multi-pass membrane protein</topology>
    </subcellularLocation>
</comment>
<feature type="domain" description="EamA" evidence="7">
    <location>
        <begin position="6"/>
        <end position="138"/>
    </location>
</feature>
<dbReference type="AlphaFoldDB" id="A0A0P0FBD2"/>
<organism evidence="12 15">
    <name type="scientific">Bacteroides thetaiotaomicron</name>
    <dbReference type="NCBI Taxonomy" id="818"/>
    <lineage>
        <taxon>Bacteria</taxon>
        <taxon>Pseudomonadati</taxon>
        <taxon>Bacteroidota</taxon>
        <taxon>Bacteroidia</taxon>
        <taxon>Bacteroidales</taxon>
        <taxon>Bacteroidaceae</taxon>
        <taxon>Bacteroides</taxon>
    </lineage>
</organism>
<feature type="transmembrane region" description="Helical" evidence="6">
    <location>
        <begin position="67"/>
        <end position="88"/>
    </location>
</feature>
<dbReference type="Proteomes" id="UP001200544">
    <property type="component" value="Unassembled WGS sequence"/>
</dbReference>
<dbReference type="InterPro" id="IPR037185">
    <property type="entry name" value="EmrE-like"/>
</dbReference>
<feature type="transmembrane region" description="Helical" evidence="6">
    <location>
        <begin position="179"/>
        <end position="201"/>
    </location>
</feature>
<sequence>MNKVNGFLYGLLSSASFGLIPLFTIPAMQAGMQFESILFYRFLFACMALGGILLINGQSFRISRRDIPSLLLLAILYLMSAVFLFWGYKFMASGVATTIHFMYPVLTTLVMMLFFKEKKSGWRIAAIASAVIGVYFLSGGNTETGSFSFFGLFIVLLSALGYALYLVTMSQLKIGRMKGLLLTFYVFLFGGIFLFIGTSSISHLQPIREWHTAGNLILLALIPTVVSNLALVRAVKSIGSTLTSVLGAMEPVTAVCVGIFLFGEAFTTSIGVGIALIIVAVMVIILKR</sequence>
<accession>A0A0P0FBD2</accession>
<evidence type="ECO:0000256" key="6">
    <source>
        <dbReference type="SAM" id="Phobius"/>
    </source>
</evidence>
<evidence type="ECO:0000256" key="3">
    <source>
        <dbReference type="ARBA" id="ARBA00022692"/>
    </source>
</evidence>
<dbReference type="GO" id="GO:0005886">
    <property type="term" value="C:plasma membrane"/>
    <property type="evidence" value="ECO:0007669"/>
    <property type="project" value="UniProtKB-SubCell"/>
</dbReference>
<reference evidence="11" key="5">
    <citation type="submission" date="2021-07" db="EMBL/GenBank/DDBJ databases">
        <title>Comparative genomics of Bacteroides fragilis group isolates reveals species-dependent resistance mechanisms and validates clinical tools for resistance prediction.</title>
        <authorList>
            <person name="Wallace M.J."/>
            <person name="Jean S."/>
            <person name="Wallace M.A."/>
            <person name="Carey-Ann B.D."/>
            <person name="Dantas G."/>
        </authorList>
    </citation>
    <scope>NUCLEOTIDE SEQUENCE</scope>
    <source>
        <strain evidence="11">BJH_160</strain>
    </source>
</reference>
<feature type="transmembrane region" description="Helical" evidence="6">
    <location>
        <begin position="244"/>
        <end position="262"/>
    </location>
</feature>
<evidence type="ECO:0000256" key="2">
    <source>
        <dbReference type="ARBA" id="ARBA00022475"/>
    </source>
</evidence>
<dbReference type="EMBL" id="CP083680">
    <property type="protein sequence ID" value="UYU65788.1"/>
    <property type="molecule type" value="Genomic_DNA"/>
</dbReference>
<keyword evidence="3 6" id="KW-0812">Transmembrane</keyword>
<feature type="transmembrane region" description="Helical" evidence="6">
    <location>
        <begin position="268"/>
        <end position="286"/>
    </location>
</feature>
<feature type="domain" description="EamA" evidence="7">
    <location>
        <begin position="150"/>
        <end position="285"/>
    </location>
</feature>
<dbReference type="InterPro" id="IPR000620">
    <property type="entry name" value="EamA_dom"/>
</dbReference>
<dbReference type="Proteomes" id="UP000283616">
    <property type="component" value="Unassembled WGS sequence"/>
</dbReference>
<dbReference type="Gene3D" id="1.10.3730.20">
    <property type="match status" value="1"/>
</dbReference>
<keyword evidence="4 6" id="KW-1133">Transmembrane helix</keyword>
<evidence type="ECO:0000313" key="13">
    <source>
        <dbReference type="EMBL" id="UYU65788.1"/>
    </source>
</evidence>
<feature type="transmembrane region" description="Helical" evidence="6">
    <location>
        <begin position="94"/>
        <end position="115"/>
    </location>
</feature>
<proteinExistence type="predicted"/>
<evidence type="ECO:0000313" key="15">
    <source>
        <dbReference type="Proteomes" id="UP000283616"/>
    </source>
</evidence>
<reference evidence="16 17" key="3">
    <citation type="journal article" date="2019" name="Nat. Med.">
        <title>A library of human gut bacterial isolates paired with longitudinal multiomics data enables mechanistic microbiome research.</title>
        <authorList>
            <person name="Poyet M."/>
            <person name="Groussin M."/>
            <person name="Gibbons S.M."/>
            <person name="Avila-Pacheco J."/>
            <person name="Jiang X."/>
            <person name="Kearney S.M."/>
            <person name="Perrotta A.R."/>
            <person name="Berdy B."/>
            <person name="Zhao S."/>
            <person name="Lieberman T.D."/>
            <person name="Swanson P.K."/>
            <person name="Smith M."/>
            <person name="Roesemann S."/>
            <person name="Alexander J.E."/>
            <person name="Rich S.A."/>
            <person name="Livny J."/>
            <person name="Vlamakis H."/>
            <person name="Clish C."/>
            <person name="Bullock K."/>
            <person name="Deik A."/>
            <person name="Scott J."/>
            <person name="Pierce K.A."/>
            <person name="Xavier R.J."/>
            <person name="Alm E.J."/>
        </authorList>
    </citation>
    <scope>NUCLEOTIDE SEQUENCE [LARGE SCALE GENOMIC DNA]</scope>
    <source>
        <strain evidence="9 17">BIOML-A156</strain>
        <strain evidence="10 16">BIOML-A162</strain>
    </source>
</reference>
<name>A0A0P0FBD2_BACT4</name>
<evidence type="ECO:0000313" key="18">
    <source>
        <dbReference type="Proteomes" id="UP001156218"/>
    </source>
</evidence>
<dbReference type="RefSeq" id="WP_016269238.1">
    <property type="nucleotide sequence ID" value="NZ_BAABZI010000004.1"/>
</dbReference>
<protein>
    <submittedName>
        <fullName evidence="12">DMT family transporter</fullName>
    </submittedName>
    <submittedName>
        <fullName evidence="8">Putative transmembrane protein</fullName>
    </submittedName>
</protein>
<evidence type="ECO:0000313" key="12">
    <source>
        <dbReference type="EMBL" id="RHL58130.1"/>
    </source>
</evidence>
<dbReference type="EMBL" id="WCRY01000005">
    <property type="protein sequence ID" value="KAB4484476.1"/>
    <property type="molecule type" value="Genomic_DNA"/>
</dbReference>
<dbReference type="Proteomes" id="UP000488521">
    <property type="component" value="Unassembled WGS sequence"/>
</dbReference>
<dbReference type="KEGG" id="btho:Btheta7330_05012"/>
<feature type="transmembrane region" description="Helical" evidence="6">
    <location>
        <begin position="122"/>
        <end position="140"/>
    </location>
</feature>
<dbReference type="EMBL" id="WCRS01000009">
    <property type="protein sequence ID" value="KAB4473028.1"/>
    <property type="molecule type" value="Genomic_DNA"/>
</dbReference>
<gene>
    <name evidence="12" type="ORF">DW011_13110</name>
    <name evidence="8" type="ORF">ERS852511_02501</name>
    <name evidence="9" type="ORF">GAN59_14035</name>
    <name evidence="10" type="ORF">GAN91_07535</name>
    <name evidence="11" type="ORF">K0H07_13810</name>
    <name evidence="13" type="ORF">KQP68_19775</name>
</gene>
<reference evidence="12 15" key="2">
    <citation type="submission" date="2018-08" db="EMBL/GenBank/DDBJ databases">
        <title>A genome reference for cultivated species of the human gut microbiota.</title>
        <authorList>
            <person name="Zou Y."/>
            <person name="Xue W."/>
            <person name="Luo G."/>
        </authorList>
    </citation>
    <scope>NUCLEOTIDE SEQUENCE [LARGE SCALE GENOMIC DNA]</scope>
    <source>
        <strain evidence="12 15">AF37-12</strain>
    </source>
</reference>
<keyword evidence="5 6" id="KW-0472">Membrane</keyword>
<dbReference type="PATRIC" id="fig|818.23.peg.5161"/>
<evidence type="ECO:0000256" key="5">
    <source>
        <dbReference type="ARBA" id="ARBA00023136"/>
    </source>
</evidence>
<evidence type="ECO:0000313" key="16">
    <source>
        <dbReference type="Proteomes" id="UP000436858"/>
    </source>
</evidence>
<dbReference type="EMBL" id="QROV01000014">
    <property type="protein sequence ID" value="RHL58130.1"/>
    <property type="molecule type" value="Genomic_DNA"/>
</dbReference>